<feature type="compositionally biased region" description="Basic and acidic residues" evidence="2">
    <location>
        <begin position="817"/>
        <end position="830"/>
    </location>
</feature>
<gene>
    <name evidence="5" type="ORF">IMSHALPRED_007350</name>
</gene>
<keyword evidence="1" id="KW-0808">Transferase</keyword>
<accession>A0A8H3FNS1</accession>
<evidence type="ECO:0000259" key="4">
    <source>
        <dbReference type="Pfam" id="PF06722"/>
    </source>
</evidence>
<dbReference type="FunFam" id="3.40.50.2000:FF:000009">
    <property type="entry name" value="Sterol 3-beta-glucosyltransferase UGT80A2"/>
    <property type="match status" value="1"/>
</dbReference>
<feature type="region of interest" description="Disordered" evidence="2">
    <location>
        <begin position="811"/>
        <end position="927"/>
    </location>
</feature>
<comment type="caution">
    <text evidence="5">The sequence shown here is derived from an EMBL/GenBank/DDBJ whole genome shotgun (WGS) entry which is preliminary data.</text>
</comment>
<keyword evidence="6" id="KW-1185">Reference proteome</keyword>
<dbReference type="SUPFAM" id="SSF53756">
    <property type="entry name" value="UDP-Glycosyltransferase/glycogen phosphorylase"/>
    <property type="match status" value="1"/>
</dbReference>
<evidence type="ECO:0000313" key="6">
    <source>
        <dbReference type="Proteomes" id="UP000664534"/>
    </source>
</evidence>
<dbReference type="Proteomes" id="UP000664534">
    <property type="component" value="Unassembled WGS sequence"/>
</dbReference>
<evidence type="ECO:0008006" key="7">
    <source>
        <dbReference type="Google" id="ProtNLM"/>
    </source>
</evidence>
<dbReference type="InterPro" id="IPR004276">
    <property type="entry name" value="GlycoTrans_28_N"/>
</dbReference>
<evidence type="ECO:0000313" key="5">
    <source>
        <dbReference type="EMBL" id="CAF9927991.1"/>
    </source>
</evidence>
<evidence type="ECO:0000259" key="3">
    <source>
        <dbReference type="Pfam" id="PF03033"/>
    </source>
</evidence>
<proteinExistence type="predicted"/>
<feature type="compositionally biased region" description="Gly residues" evidence="2">
    <location>
        <begin position="858"/>
        <end position="869"/>
    </location>
</feature>
<feature type="compositionally biased region" description="Basic and acidic residues" evidence="2">
    <location>
        <begin position="1194"/>
        <end position="1215"/>
    </location>
</feature>
<dbReference type="PANTHER" id="PTHR48050:SF5">
    <property type="entry name" value="UDP-GLUCOSE,STEROL TRANSFERASE"/>
    <property type="match status" value="1"/>
</dbReference>
<feature type="compositionally biased region" description="Basic and acidic residues" evidence="2">
    <location>
        <begin position="1150"/>
        <end position="1159"/>
    </location>
</feature>
<dbReference type="OrthoDB" id="5835829at2759"/>
<reference evidence="5" key="1">
    <citation type="submission" date="2021-03" db="EMBL/GenBank/DDBJ databases">
        <authorList>
            <person name="Tagirdzhanova G."/>
        </authorList>
    </citation>
    <scope>NUCLEOTIDE SEQUENCE</scope>
</reference>
<dbReference type="InterPro" id="IPR010610">
    <property type="entry name" value="EryCIII-like_C"/>
</dbReference>
<feature type="region of interest" description="Disordered" evidence="2">
    <location>
        <begin position="1"/>
        <end position="182"/>
    </location>
</feature>
<feature type="domain" description="Glycosyltransferase family 28 N-terminal" evidence="3">
    <location>
        <begin position="277"/>
        <end position="435"/>
    </location>
</feature>
<feature type="region of interest" description="Disordered" evidence="2">
    <location>
        <begin position="1150"/>
        <end position="1247"/>
    </location>
</feature>
<organism evidence="5 6">
    <name type="scientific">Imshaugia aleurites</name>
    <dbReference type="NCBI Taxonomy" id="172621"/>
    <lineage>
        <taxon>Eukaryota</taxon>
        <taxon>Fungi</taxon>
        <taxon>Dikarya</taxon>
        <taxon>Ascomycota</taxon>
        <taxon>Pezizomycotina</taxon>
        <taxon>Lecanoromycetes</taxon>
        <taxon>OSLEUM clade</taxon>
        <taxon>Lecanoromycetidae</taxon>
        <taxon>Lecanorales</taxon>
        <taxon>Lecanorineae</taxon>
        <taxon>Parmeliaceae</taxon>
        <taxon>Imshaugia</taxon>
    </lineage>
</organism>
<dbReference type="Pfam" id="PF06722">
    <property type="entry name" value="EryCIII-like_C"/>
    <property type="match status" value="1"/>
</dbReference>
<dbReference type="Pfam" id="PF03033">
    <property type="entry name" value="Glyco_transf_28"/>
    <property type="match status" value="1"/>
</dbReference>
<feature type="compositionally biased region" description="Polar residues" evidence="2">
    <location>
        <begin position="1"/>
        <end position="14"/>
    </location>
</feature>
<feature type="domain" description="Erythromycin biosynthesis protein CIII-like C-terminal" evidence="4">
    <location>
        <begin position="596"/>
        <end position="691"/>
    </location>
</feature>
<name>A0A8H3FNS1_9LECA</name>
<dbReference type="CDD" id="cd03784">
    <property type="entry name" value="GT1_Gtf-like"/>
    <property type="match status" value="1"/>
</dbReference>
<evidence type="ECO:0000256" key="1">
    <source>
        <dbReference type="ARBA" id="ARBA00022679"/>
    </source>
</evidence>
<dbReference type="AlphaFoldDB" id="A0A8H3FNS1"/>
<protein>
    <recommendedName>
        <fullName evidence="7">Glycosyltransferase family 28 N-terminal domain-containing protein</fullName>
    </recommendedName>
</protein>
<dbReference type="PANTHER" id="PTHR48050">
    <property type="entry name" value="STEROL 3-BETA-GLUCOSYLTRANSFERASE"/>
    <property type="match status" value="1"/>
</dbReference>
<sequence length="1247" mass="135522">MHDSSSISEDNGVTNILPIPPALEFPFPRNSAESSKAPSEIAPHHVSAPSTNPPIQHGAPTLSNTLVTPSLERAPKAPRPQAKRRFKSERPVPSQRTSTFLRPRRGYTGHVPTLLNTAAGGHTSEDDSSSSDDESAMKLASRPSNLSGRSPSARGHAGSVPEADQKERRRSSGGQFGAFSVGNENYKTKGKVSKRDGRLNISVNETNNHGYLAHALGATLQHHFKQPHDGDETNLEQTLSPLHEEDIVKRPDLVERLSALSARPSLHEDTSRPPLNIVIMVIGSRGDIQPFLKLGKLLKEDHGHRVRIATHPAFKKFIEQDSGLEFFSVGGDPAELMAFMVKNPGLIPSVSTLRAGEVGRRRAAMLEMFQGFWRACINSTDDETLPANLKMMEDKHPFVADAIIANPPSFAHIHCAERLGVPLHLMFTFPYSPTQQFPHPLANIKKSNVDSNYTNFMSYPLVEMMTWQGLGDLVNRFRVKTLGLEPVSTLWAPGQLFRLKVPYTYMWSPGLIPKPADWGPEIDIAGFVFLDLASSFKPPETLAKFLDAGEPPVYIGFGSIVVDDPDKFTSLIFEAVEKAGVRALVSKGWGGLGDEDNTPDNVYMLENTPHDWLFPRVSAVVHHGGAGTTAIGLKCGKPTMIVPFFGDQPFWGAMVAKAGAGAHQAIPYKKLSADALAEGIRQCLTPEAKVAAESIAKSIAEEGDGAKNAVESFHRHLPMRGDHSMRCSILPEHVAVWTLKRSNLRLSALAAELLIERKKIQWKDLRLCRHYEWNDFEGPGEPVTGAGAALANSAGGIAKGIGGMPVRWAKSIRKKERREQKQKQRRESQAQRKNSQGECCPQENGHADKKNPEDEDGGNMGGLPYGGQHGAESHLPDPNTLPGRALGHVEKHGNDTNGDLAKPTMNGPPVAEEYLTSDTASEDSDKRPGQILAQDLAEDTGHGFARTGEALAKAPMDLSLAIAQGFHNAPRLYGDNTVRTPPRISGFHSGLRAAGSEFTFGIYDGVTGLVLQPWHGARNNGALGFVQGVGKGIGGFVLKDLAAIIGPFGYTLKGVHKELIKGRQPTAFICKARMVQGGQDAQALDSKAKQSELTKIEAAWRIILEIRKEDEARKEEGLKGRVALLKEKRKMGKNGAYETVGHAMKALETKQDDRRERESVAIARSSGEERRGSKVVKKRGSLFLPRTSKRGSPKKRDSTDGKAKGADREIEKEVLDLGNGKVSMDSSVGKGKRAEAGLMNGTVNVAA</sequence>
<dbReference type="InterPro" id="IPR002213">
    <property type="entry name" value="UDP_glucos_trans"/>
</dbReference>
<evidence type="ECO:0000256" key="2">
    <source>
        <dbReference type="SAM" id="MobiDB-lite"/>
    </source>
</evidence>
<dbReference type="GO" id="GO:0016906">
    <property type="term" value="F:sterol 3-beta-glucosyltransferase activity"/>
    <property type="evidence" value="ECO:0007669"/>
    <property type="project" value="UniProtKB-ARBA"/>
</dbReference>
<dbReference type="GO" id="GO:0005975">
    <property type="term" value="P:carbohydrate metabolic process"/>
    <property type="evidence" value="ECO:0007669"/>
    <property type="project" value="InterPro"/>
</dbReference>
<dbReference type="Gene3D" id="3.40.50.2000">
    <property type="entry name" value="Glycogen Phosphorylase B"/>
    <property type="match status" value="2"/>
</dbReference>
<dbReference type="FunFam" id="3.40.50.2000:FF:000100">
    <property type="entry name" value="Glycosyltransferase family 1 protein"/>
    <property type="match status" value="1"/>
</dbReference>
<dbReference type="EMBL" id="CAJPDT010000048">
    <property type="protein sequence ID" value="CAF9927991.1"/>
    <property type="molecule type" value="Genomic_DNA"/>
</dbReference>
<dbReference type="InterPro" id="IPR050426">
    <property type="entry name" value="Glycosyltransferase_28"/>
</dbReference>